<protein>
    <recommendedName>
        <fullName evidence="8">Carboxylic ester hydrolase</fullName>
        <ecNumber evidence="8">3.1.1.-</ecNumber>
    </recommendedName>
</protein>
<evidence type="ECO:0000256" key="2">
    <source>
        <dbReference type="ARBA" id="ARBA00022487"/>
    </source>
</evidence>
<evidence type="ECO:0000256" key="7">
    <source>
        <dbReference type="ARBA" id="ARBA00023157"/>
    </source>
</evidence>
<gene>
    <name evidence="9" type="ORF">N7452_000010</name>
</gene>
<dbReference type="EC" id="3.1.1.-" evidence="8"/>
<dbReference type="GO" id="GO:0030600">
    <property type="term" value="F:feruloyl esterase activity"/>
    <property type="evidence" value="ECO:0007669"/>
    <property type="project" value="UniProtKB-ARBA"/>
</dbReference>
<dbReference type="AlphaFoldDB" id="A0A9W9QZT0"/>
<dbReference type="PANTHER" id="PTHR33938:SF2">
    <property type="entry name" value="CARBOXYLIC ESTER HYDROLASE"/>
    <property type="match status" value="1"/>
</dbReference>
<dbReference type="SUPFAM" id="SSF53474">
    <property type="entry name" value="alpha/beta-Hydrolases"/>
    <property type="match status" value="1"/>
</dbReference>
<dbReference type="InterPro" id="IPR029058">
    <property type="entry name" value="AB_hydrolase_fold"/>
</dbReference>
<dbReference type="Gene3D" id="3.40.50.1820">
    <property type="entry name" value="alpha/beta hydrolase"/>
    <property type="match status" value="1"/>
</dbReference>
<keyword evidence="3" id="KW-0479">Metal-binding</keyword>
<dbReference type="Pfam" id="PF07519">
    <property type="entry name" value="Tannase"/>
    <property type="match status" value="2"/>
</dbReference>
<organism evidence="9 10">
    <name type="scientific">Penicillium brevicompactum</name>
    <dbReference type="NCBI Taxonomy" id="5074"/>
    <lineage>
        <taxon>Eukaryota</taxon>
        <taxon>Fungi</taxon>
        <taxon>Dikarya</taxon>
        <taxon>Ascomycota</taxon>
        <taxon>Pezizomycotina</taxon>
        <taxon>Eurotiomycetes</taxon>
        <taxon>Eurotiomycetidae</taxon>
        <taxon>Eurotiales</taxon>
        <taxon>Aspergillaceae</taxon>
        <taxon>Penicillium</taxon>
    </lineage>
</organism>
<keyword evidence="7" id="KW-1015">Disulfide bond</keyword>
<keyword evidence="4" id="KW-0732">Signal</keyword>
<evidence type="ECO:0000256" key="4">
    <source>
        <dbReference type="ARBA" id="ARBA00022729"/>
    </source>
</evidence>
<evidence type="ECO:0000256" key="8">
    <source>
        <dbReference type="RuleBase" id="RU361238"/>
    </source>
</evidence>
<reference evidence="9" key="2">
    <citation type="journal article" date="2023" name="IMA Fungus">
        <title>Comparative genomic study of the Penicillium genus elucidates a diverse pangenome and 15 lateral gene transfer events.</title>
        <authorList>
            <person name="Petersen C."/>
            <person name="Sorensen T."/>
            <person name="Nielsen M.R."/>
            <person name="Sondergaard T.E."/>
            <person name="Sorensen J.L."/>
            <person name="Fitzpatrick D.A."/>
            <person name="Frisvad J.C."/>
            <person name="Nielsen K.L."/>
        </authorList>
    </citation>
    <scope>NUCLEOTIDE SEQUENCE</scope>
    <source>
        <strain evidence="9">IBT 35673</strain>
    </source>
</reference>
<evidence type="ECO:0000256" key="6">
    <source>
        <dbReference type="ARBA" id="ARBA00022837"/>
    </source>
</evidence>
<dbReference type="EMBL" id="JAPZBQ010000001">
    <property type="protein sequence ID" value="KAJ5351036.1"/>
    <property type="molecule type" value="Genomic_DNA"/>
</dbReference>
<proteinExistence type="inferred from homology"/>
<comment type="similarity">
    <text evidence="1 8">Belongs to the tannase family.</text>
</comment>
<name>A0A9W9QZT0_PENBR</name>
<keyword evidence="5 8" id="KW-0378">Hydrolase</keyword>
<evidence type="ECO:0000313" key="9">
    <source>
        <dbReference type="EMBL" id="KAJ5351036.1"/>
    </source>
</evidence>
<evidence type="ECO:0000256" key="1">
    <source>
        <dbReference type="ARBA" id="ARBA00006249"/>
    </source>
</evidence>
<dbReference type="PANTHER" id="PTHR33938">
    <property type="entry name" value="FERULOYL ESTERASE B-RELATED"/>
    <property type="match status" value="1"/>
</dbReference>
<evidence type="ECO:0000256" key="3">
    <source>
        <dbReference type="ARBA" id="ARBA00022723"/>
    </source>
</evidence>
<dbReference type="GO" id="GO:0046872">
    <property type="term" value="F:metal ion binding"/>
    <property type="evidence" value="ECO:0007669"/>
    <property type="project" value="UniProtKB-KW"/>
</dbReference>
<evidence type="ECO:0000313" key="10">
    <source>
        <dbReference type="Proteomes" id="UP001147695"/>
    </source>
</evidence>
<dbReference type="InterPro" id="IPR011118">
    <property type="entry name" value="Tannase/feruloyl_esterase"/>
</dbReference>
<accession>A0A9W9QZT0</accession>
<keyword evidence="6" id="KW-0106">Calcium</keyword>
<evidence type="ECO:0000256" key="5">
    <source>
        <dbReference type="ARBA" id="ARBA00022801"/>
    </source>
</evidence>
<dbReference type="GO" id="GO:0017000">
    <property type="term" value="P:antibiotic biosynthetic process"/>
    <property type="evidence" value="ECO:0007669"/>
    <property type="project" value="UniProtKB-ARBA"/>
</dbReference>
<dbReference type="Proteomes" id="UP001147695">
    <property type="component" value="Unassembled WGS sequence"/>
</dbReference>
<reference evidence="9" key="1">
    <citation type="submission" date="2022-12" db="EMBL/GenBank/DDBJ databases">
        <authorList>
            <person name="Petersen C."/>
        </authorList>
    </citation>
    <scope>NUCLEOTIDE SEQUENCE</scope>
    <source>
        <strain evidence="9">IBT 35673</strain>
    </source>
</reference>
<dbReference type="GO" id="GO:0072330">
    <property type="term" value="P:monocarboxylic acid biosynthetic process"/>
    <property type="evidence" value="ECO:0007669"/>
    <property type="project" value="UniProtKB-ARBA"/>
</dbReference>
<keyword evidence="2" id="KW-0719">Serine esterase</keyword>
<comment type="caution">
    <text evidence="9">The sequence shown here is derived from an EMBL/GenBank/DDBJ whole genome shotgun (WGS) entry which is preliminary data.</text>
</comment>
<sequence length="360" mass="40326">MSGMDVYSLLPLEEESTGLTCNLGHVGIDTAGTWAINRPESVIDWGYRAWHGTTVLGKLLINEWYGTPSKYNYFYGCSTGGRQGMKDLQTYPDDYDGIIARAPAWWTTHQQLWNLKQTVYQAPADSAHTIPEKMFDLIAAEAIKQCDGQDGLVDSIISDPQDILGLGEDFTWEDLSYKTVELADRLNPGNATADKFDISDFYNRGGKFLHYHGMSDAYVSPDASIYYYHQASSAMKPQGVDMDDFYRLFLVPGMEHCLSTPDEVNAPWYFAGPDQAATINTGTYSTPGYRDAHHDIVLAMMAWVENGTVPNDIIATKWKNDTSASEVLRQRPICHYPYQAKHNGKDEPNDAASWSCETLF</sequence>